<evidence type="ECO:0000313" key="2">
    <source>
        <dbReference type="EMBL" id="KAF2014390.1"/>
    </source>
</evidence>
<evidence type="ECO:0000256" key="1">
    <source>
        <dbReference type="SAM" id="Phobius"/>
    </source>
</evidence>
<keyword evidence="1" id="KW-0472">Membrane</keyword>
<dbReference type="AlphaFoldDB" id="A0A6A5XNS9"/>
<dbReference type="RefSeq" id="XP_033382729.1">
    <property type="nucleotide sequence ID" value="XM_033528223.1"/>
</dbReference>
<proteinExistence type="predicted"/>
<keyword evidence="1" id="KW-0812">Transmembrane</keyword>
<protein>
    <submittedName>
        <fullName evidence="2">Uncharacterized protein</fullName>
    </submittedName>
</protein>
<feature type="transmembrane region" description="Helical" evidence="1">
    <location>
        <begin position="105"/>
        <end position="125"/>
    </location>
</feature>
<dbReference type="GeneID" id="54285620"/>
<name>A0A6A5XNS9_9PLEO</name>
<gene>
    <name evidence="2" type="ORF">BU24DRAFT_423350</name>
</gene>
<evidence type="ECO:0000313" key="3">
    <source>
        <dbReference type="Proteomes" id="UP000799778"/>
    </source>
</evidence>
<organism evidence="2 3">
    <name type="scientific">Aaosphaeria arxii CBS 175.79</name>
    <dbReference type="NCBI Taxonomy" id="1450172"/>
    <lineage>
        <taxon>Eukaryota</taxon>
        <taxon>Fungi</taxon>
        <taxon>Dikarya</taxon>
        <taxon>Ascomycota</taxon>
        <taxon>Pezizomycotina</taxon>
        <taxon>Dothideomycetes</taxon>
        <taxon>Pleosporomycetidae</taxon>
        <taxon>Pleosporales</taxon>
        <taxon>Pleosporales incertae sedis</taxon>
        <taxon>Aaosphaeria</taxon>
    </lineage>
</organism>
<keyword evidence="3" id="KW-1185">Reference proteome</keyword>
<keyword evidence="1" id="KW-1133">Transmembrane helix</keyword>
<dbReference type="EMBL" id="ML978070">
    <property type="protein sequence ID" value="KAF2014390.1"/>
    <property type="molecule type" value="Genomic_DNA"/>
</dbReference>
<accession>A0A6A5XNS9</accession>
<dbReference type="Proteomes" id="UP000799778">
    <property type="component" value="Unassembled WGS sequence"/>
</dbReference>
<reference evidence="2" key="1">
    <citation type="journal article" date="2020" name="Stud. Mycol.">
        <title>101 Dothideomycetes genomes: a test case for predicting lifestyles and emergence of pathogens.</title>
        <authorList>
            <person name="Haridas S."/>
            <person name="Albert R."/>
            <person name="Binder M."/>
            <person name="Bloem J."/>
            <person name="Labutti K."/>
            <person name="Salamov A."/>
            <person name="Andreopoulos B."/>
            <person name="Baker S."/>
            <person name="Barry K."/>
            <person name="Bills G."/>
            <person name="Bluhm B."/>
            <person name="Cannon C."/>
            <person name="Castanera R."/>
            <person name="Culley D."/>
            <person name="Daum C."/>
            <person name="Ezra D."/>
            <person name="Gonzalez J."/>
            <person name="Henrissat B."/>
            <person name="Kuo A."/>
            <person name="Liang C."/>
            <person name="Lipzen A."/>
            <person name="Lutzoni F."/>
            <person name="Magnuson J."/>
            <person name="Mondo S."/>
            <person name="Nolan M."/>
            <person name="Ohm R."/>
            <person name="Pangilinan J."/>
            <person name="Park H.-J."/>
            <person name="Ramirez L."/>
            <person name="Alfaro M."/>
            <person name="Sun H."/>
            <person name="Tritt A."/>
            <person name="Yoshinaga Y."/>
            <person name="Zwiers L.-H."/>
            <person name="Turgeon B."/>
            <person name="Goodwin S."/>
            <person name="Spatafora J."/>
            <person name="Crous P."/>
            <person name="Grigoriev I."/>
        </authorList>
    </citation>
    <scope>NUCLEOTIDE SEQUENCE</scope>
    <source>
        <strain evidence="2">CBS 175.79</strain>
    </source>
</reference>
<sequence>MSGSWDEPNTVQAQVILTGANNQSETTQHLGHGKETMDPMNPCVADDVQRSEYLLNLKDVGVSLYSTHLHTYAWTFLDYTPQRSFHAHVQWTEDLWHTRHSNDRLIAAMIGPIVPLLFQLVSTLVQAPQHRGLYTFTRYLILI</sequence>